<dbReference type="SMART" id="SM00478">
    <property type="entry name" value="ENDO3c"/>
    <property type="match status" value="1"/>
</dbReference>
<dbReference type="InterPro" id="IPR000035">
    <property type="entry name" value="Alkylbase_DNA_glycsylse_CS"/>
</dbReference>
<dbReference type="SUPFAM" id="SSF48150">
    <property type="entry name" value="DNA-glycosylase"/>
    <property type="match status" value="1"/>
</dbReference>
<proteinExistence type="inferred from homology"/>
<comment type="caution">
    <text evidence="7">The sequence shown here is derived from an EMBL/GenBank/DDBJ whole genome shotgun (WGS) entry which is preliminary data.</text>
</comment>
<comment type="similarity">
    <text evidence="2">Belongs to the alkylbase DNA glycosidase AlkA family.</text>
</comment>
<feature type="domain" description="HhH-GPD" evidence="6">
    <location>
        <begin position="47"/>
        <end position="199"/>
    </location>
</feature>
<dbReference type="InterPro" id="IPR011257">
    <property type="entry name" value="DNA_glycosylase"/>
</dbReference>
<evidence type="ECO:0000256" key="5">
    <source>
        <dbReference type="ARBA" id="ARBA00023204"/>
    </source>
</evidence>
<evidence type="ECO:0000256" key="2">
    <source>
        <dbReference type="ARBA" id="ARBA00010817"/>
    </source>
</evidence>
<dbReference type="InterPro" id="IPR003265">
    <property type="entry name" value="HhH-GPD_domain"/>
</dbReference>
<keyword evidence="5" id="KW-0234">DNA repair</keyword>
<dbReference type="EC" id="3.2.2.21" evidence="3"/>
<dbReference type="Pfam" id="PF00730">
    <property type="entry name" value="HhH-GPD"/>
    <property type="match status" value="1"/>
</dbReference>
<dbReference type="PANTHER" id="PTHR43003:SF5">
    <property type="entry name" value="DNA-3-METHYLADENINE GLYCOSYLASE"/>
    <property type="match status" value="1"/>
</dbReference>
<dbReference type="RefSeq" id="WP_378161446.1">
    <property type="nucleotide sequence ID" value="NZ_JBHSBU010000001.1"/>
</dbReference>
<gene>
    <name evidence="7" type="ORF">ACFOW7_04395</name>
</gene>
<keyword evidence="8" id="KW-1185">Reference proteome</keyword>
<evidence type="ECO:0000259" key="6">
    <source>
        <dbReference type="SMART" id="SM00478"/>
    </source>
</evidence>
<dbReference type="Gene3D" id="1.10.340.30">
    <property type="entry name" value="Hypothetical protein, domain 2"/>
    <property type="match status" value="1"/>
</dbReference>
<dbReference type="PROSITE" id="PS00516">
    <property type="entry name" value="ALKYLBASE_DNA_GLYCOS"/>
    <property type="match status" value="1"/>
</dbReference>
<dbReference type="PANTHER" id="PTHR43003">
    <property type="entry name" value="DNA-3-METHYLADENINE GLYCOSYLASE"/>
    <property type="match status" value="1"/>
</dbReference>
<dbReference type="Proteomes" id="UP001595791">
    <property type="component" value="Unassembled WGS sequence"/>
</dbReference>
<dbReference type="Gene3D" id="1.10.1670.40">
    <property type="match status" value="1"/>
</dbReference>
<accession>A0ABV8MKE4</accession>
<evidence type="ECO:0000256" key="4">
    <source>
        <dbReference type="ARBA" id="ARBA00022763"/>
    </source>
</evidence>
<comment type="catalytic activity">
    <reaction evidence="1">
        <text>Hydrolysis of alkylated DNA, releasing 3-methyladenine, 3-methylguanine, 7-methylguanine and 7-methyladenine.</text>
        <dbReference type="EC" id="3.2.2.21"/>
    </reaction>
</comment>
<evidence type="ECO:0000313" key="8">
    <source>
        <dbReference type="Proteomes" id="UP001595791"/>
    </source>
</evidence>
<dbReference type="CDD" id="cd00056">
    <property type="entry name" value="ENDO3c"/>
    <property type="match status" value="1"/>
</dbReference>
<keyword evidence="4" id="KW-0227">DNA damage</keyword>
<evidence type="ECO:0000256" key="1">
    <source>
        <dbReference type="ARBA" id="ARBA00000086"/>
    </source>
</evidence>
<dbReference type="EMBL" id="JBHSBU010000001">
    <property type="protein sequence ID" value="MFC4158598.1"/>
    <property type="molecule type" value="Genomic_DNA"/>
</dbReference>
<name>A0ABV8MKE4_9NEIS</name>
<evidence type="ECO:0000256" key="3">
    <source>
        <dbReference type="ARBA" id="ARBA00012000"/>
    </source>
</evidence>
<organism evidence="7 8">
    <name type="scientific">Chitinimonas lacunae</name>
    <dbReference type="NCBI Taxonomy" id="1963018"/>
    <lineage>
        <taxon>Bacteria</taxon>
        <taxon>Pseudomonadati</taxon>
        <taxon>Pseudomonadota</taxon>
        <taxon>Betaproteobacteria</taxon>
        <taxon>Neisseriales</taxon>
        <taxon>Chitinibacteraceae</taxon>
        <taxon>Chitinimonas</taxon>
    </lineage>
</organism>
<sequence length="205" mass="22855">MDAASWAAASAKLAADDPVMARLIAAHPTVWPAPNDDPFSVLCHAVVGQQLSLKAAEAIWQRLLGGLGGIAPAPLLAAEEETLRALGLSRRKVEYLRDLSQRWLDGRLDPSRWAVLDDEALIAELSAVRGIGRWTAEMFLLFHLQRPDVFPVDDLGLQKAAARHYGNGELFDRAELRRLGERWAPWRSLATWFLWRSLEPVAVQY</sequence>
<evidence type="ECO:0000313" key="7">
    <source>
        <dbReference type="EMBL" id="MFC4158598.1"/>
    </source>
</evidence>
<dbReference type="InterPro" id="IPR051912">
    <property type="entry name" value="Alkylbase_DNA_Glycosylase/TA"/>
</dbReference>
<reference evidence="8" key="1">
    <citation type="journal article" date="2019" name="Int. J. Syst. Evol. Microbiol.">
        <title>The Global Catalogue of Microorganisms (GCM) 10K type strain sequencing project: providing services to taxonomists for standard genome sequencing and annotation.</title>
        <authorList>
            <consortium name="The Broad Institute Genomics Platform"/>
            <consortium name="The Broad Institute Genome Sequencing Center for Infectious Disease"/>
            <person name="Wu L."/>
            <person name="Ma J."/>
        </authorList>
    </citation>
    <scope>NUCLEOTIDE SEQUENCE [LARGE SCALE GENOMIC DNA]</scope>
    <source>
        <strain evidence="8">LMG 29894</strain>
    </source>
</reference>
<protein>
    <recommendedName>
        <fullName evidence="3">DNA-3-methyladenine glycosylase II</fullName>
        <ecNumber evidence="3">3.2.2.21</ecNumber>
    </recommendedName>
</protein>